<proteinExistence type="predicted"/>
<comment type="caution">
    <text evidence="2">The sequence shown here is derived from an EMBL/GenBank/DDBJ whole genome shotgun (WGS) entry which is preliminary data.</text>
</comment>
<feature type="region of interest" description="Disordered" evidence="1">
    <location>
        <begin position="1"/>
        <end position="66"/>
    </location>
</feature>
<dbReference type="EMBL" id="JANPWB010000009">
    <property type="protein sequence ID" value="KAJ1149641.1"/>
    <property type="molecule type" value="Genomic_DNA"/>
</dbReference>
<evidence type="ECO:0000313" key="3">
    <source>
        <dbReference type="Proteomes" id="UP001066276"/>
    </source>
</evidence>
<feature type="compositionally biased region" description="Polar residues" evidence="1">
    <location>
        <begin position="29"/>
        <end position="45"/>
    </location>
</feature>
<organism evidence="2 3">
    <name type="scientific">Pleurodeles waltl</name>
    <name type="common">Iberian ribbed newt</name>
    <dbReference type="NCBI Taxonomy" id="8319"/>
    <lineage>
        <taxon>Eukaryota</taxon>
        <taxon>Metazoa</taxon>
        <taxon>Chordata</taxon>
        <taxon>Craniata</taxon>
        <taxon>Vertebrata</taxon>
        <taxon>Euteleostomi</taxon>
        <taxon>Amphibia</taxon>
        <taxon>Batrachia</taxon>
        <taxon>Caudata</taxon>
        <taxon>Salamandroidea</taxon>
        <taxon>Salamandridae</taxon>
        <taxon>Pleurodelinae</taxon>
        <taxon>Pleurodeles</taxon>
    </lineage>
</organism>
<name>A0AAV7RB22_PLEWA</name>
<evidence type="ECO:0000313" key="2">
    <source>
        <dbReference type="EMBL" id="KAJ1149641.1"/>
    </source>
</evidence>
<accession>A0AAV7RB22</accession>
<sequence>MAARMAEQRLPGSDSRSNPKAREDPGGEESTTVGNPRGQTPTGTKNPHGPNPGRRPPARGSKCLGPATLQVKRGQARSISLIRPLFPAIDYISSSKMAVEIDCCR</sequence>
<gene>
    <name evidence="2" type="ORF">NDU88_002447</name>
</gene>
<reference evidence="2" key="1">
    <citation type="journal article" date="2022" name="bioRxiv">
        <title>Sequencing and chromosome-scale assembly of the giantPleurodeles waltlgenome.</title>
        <authorList>
            <person name="Brown T."/>
            <person name="Elewa A."/>
            <person name="Iarovenko S."/>
            <person name="Subramanian E."/>
            <person name="Araus A.J."/>
            <person name="Petzold A."/>
            <person name="Susuki M."/>
            <person name="Suzuki K.-i.T."/>
            <person name="Hayashi T."/>
            <person name="Toyoda A."/>
            <person name="Oliveira C."/>
            <person name="Osipova E."/>
            <person name="Leigh N.D."/>
            <person name="Simon A."/>
            <person name="Yun M.H."/>
        </authorList>
    </citation>
    <scope>NUCLEOTIDE SEQUENCE</scope>
    <source>
        <strain evidence="2">20211129_DDA</strain>
        <tissue evidence="2">Liver</tissue>
    </source>
</reference>
<keyword evidence="3" id="KW-1185">Reference proteome</keyword>
<protein>
    <submittedName>
        <fullName evidence="2">Uncharacterized protein</fullName>
    </submittedName>
</protein>
<dbReference type="AlphaFoldDB" id="A0AAV7RB22"/>
<dbReference type="Proteomes" id="UP001066276">
    <property type="component" value="Chromosome 5"/>
</dbReference>
<evidence type="ECO:0000256" key="1">
    <source>
        <dbReference type="SAM" id="MobiDB-lite"/>
    </source>
</evidence>